<protein>
    <submittedName>
        <fullName evidence="1">Uncharacterized protein</fullName>
    </submittedName>
</protein>
<sequence>MANPKLVEGMKFSGPRQFREFLKEWNVANGYDIKYTKNESSRITSVCKYDIKYKKNGCTWKIHASPIGRITTFQIKTIKRKHKCGMQYDNKQANSSYLGKKLVNEIKHNPTINISSLKNKIRRNIMVDASRYQVYRAKRKAREVSAGDVREQYLRIWDYAETVRKHNLGSHIIIKTDLDTPEPTLQRMYFRVSAMKDGFLAGCRLTIGLDGCHLKGIFGGQMLTGTNVDCCWEGWE</sequence>
<comment type="caution">
    <text evidence="1">The sequence shown here is derived from an EMBL/GenBank/DDBJ whole genome shotgun (WGS) entry which is preliminary data.</text>
</comment>
<dbReference type="EMBL" id="CM037151">
    <property type="protein sequence ID" value="KAH7842834.1"/>
    <property type="molecule type" value="Genomic_DNA"/>
</dbReference>
<dbReference type="Proteomes" id="UP000828048">
    <property type="component" value="Chromosome 1"/>
</dbReference>
<name>A0ACB7XPG3_9ERIC</name>
<evidence type="ECO:0000313" key="1">
    <source>
        <dbReference type="EMBL" id="KAH7842834.1"/>
    </source>
</evidence>
<organism evidence="1 2">
    <name type="scientific">Vaccinium darrowii</name>
    <dbReference type="NCBI Taxonomy" id="229202"/>
    <lineage>
        <taxon>Eukaryota</taxon>
        <taxon>Viridiplantae</taxon>
        <taxon>Streptophyta</taxon>
        <taxon>Embryophyta</taxon>
        <taxon>Tracheophyta</taxon>
        <taxon>Spermatophyta</taxon>
        <taxon>Magnoliopsida</taxon>
        <taxon>eudicotyledons</taxon>
        <taxon>Gunneridae</taxon>
        <taxon>Pentapetalae</taxon>
        <taxon>asterids</taxon>
        <taxon>Ericales</taxon>
        <taxon>Ericaceae</taxon>
        <taxon>Vaccinioideae</taxon>
        <taxon>Vaccinieae</taxon>
        <taxon>Vaccinium</taxon>
    </lineage>
</organism>
<proteinExistence type="predicted"/>
<evidence type="ECO:0000313" key="2">
    <source>
        <dbReference type="Proteomes" id="UP000828048"/>
    </source>
</evidence>
<accession>A0ACB7XPG3</accession>
<gene>
    <name evidence="1" type="ORF">Vadar_009640</name>
</gene>
<reference evidence="1 2" key="1">
    <citation type="journal article" date="2021" name="Hortic Res">
        <title>High-quality reference genome and annotation aids understanding of berry development for evergreen blueberry (Vaccinium darrowii).</title>
        <authorList>
            <person name="Yu J."/>
            <person name="Hulse-Kemp A.M."/>
            <person name="Babiker E."/>
            <person name="Staton M."/>
        </authorList>
    </citation>
    <scope>NUCLEOTIDE SEQUENCE [LARGE SCALE GENOMIC DNA]</scope>
    <source>
        <strain evidence="2">cv. NJ 8807/NJ 8810</strain>
        <tissue evidence="1">Young leaf</tissue>
    </source>
</reference>
<keyword evidence="2" id="KW-1185">Reference proteome</keyword>